<dbReference type="InterPro" id="IPR029063">
    <property type="entry name" value="SAM-dependent_MTases_sf"/>
</dbReference>
<evidence type="ECO:0000259" key="2">
    <source>
        <dbReference type="Pfam" id="PF13649"/>
    </source>
</evidence>
<evidence type="ECO:0000313" key="3">
    <source>
        <dbReference type="EMBL" id="RCH95246.1"/>
    </source>
</evidence>
<comment type="caution">
    <text evidence="3">The sequence shown here is derived from an EMBL/GenBank/DDBJ whole genome shotgun (WGS) entry which is preliminary data.</text>
</comment>
<dbReference type="OrthoDB" id="2013972at2759"/>
<reference evidence="3 4" key="1">
    <citation type="journal article" date="2018" name="G3 (Bethesda)">
        <title>Phylogenetic and Phylogenomic Definition of Rhizopus Species.</title>
        <authorList>
            <person name="Gryganskyi A.P."/>
            <person name="Golan J."/>
            <person name="Dolatabadi S."/>
            <person name="Mondo S."/>
            <person name="Robb S."/>
            <person name="Idnurm A."/>
            <person name="Muszewska A."/>
            <person name="Steczkiewicz K."/>
            <person name="Masonjones S."/>
            <person name="Liao H.L."/>
            <person name="Gajdeczka M.T."/>
            <person name="Anike F."/>
            <person name="Vuek A."/>
            <person name="Anishchenko I.M."/>
            <person name="Voigt K."/>
            <person name="de Hoog G.S."/>
            <person name="Smith M.E."/>
            <person name="Heitman J."/>
            <person name="Vilgalys R."/>
            <person name="Stajich J.E."/>
        </authorList>
    </citation>
    <scope>NUCLEOTIDE SEQUENCE [LARGE SCALE GENOMIC DNA]</scope>
    <source>
        <strain evidence="3 4">CBS 357.93</strain>
    </source>
</reference>
<name>A0A367JZ81_RHIAZ</name>
<feature type="region of interest" description="Disordered" evidence="1">
    <location>
        <begin position="1"/>
        <end position="28"/>
    </location>
</feature>
<feature type="compositionally biased region" description="Polar residues" evidence="1">
    <location>
        <begin position="1"/>
        <end position="11"/>
    </location>
</feature>
<proteinExistence type="predicted"/>
<dbReference type="CDD" id="cd02440">
    <property type="entry name" value="AdoMet_MTases"/>
    <property type="match status" value="1"/>
</dbReference>
<dbReference type="Proteomes" id="UP000252139">
    <property type="component" value="Unassembled WGS sequence"/>
</dbReference>
<evidence type="ECO:0000256" key="1">
    <source>
        <dbReference type="SAM" id="MobiDB-lite"/>
    </source>
</evidence>
<protein>
    <recommendedName>
        <fullName evidence="2">Methyltransferase domain-containing protein</fullName>
    </recommendedName>
</protein>
<dbReference type="GO" id="GO:0008168">
    <property type="term" value="F:methyltransferase activity"/>
    <property type="evidence" value="ECO:0007669"/>
    <property type="project" value="TreeGrafter"/>
</dbReference>
<dbReference type="InterPro" id="IPR041698">
    <property type="entry name" value="Methyltransf_25"/>
</dbReference>
<feature type="domain" description="Methyltransferase" evidence="2">
    <location>
        <begin position="100"/>
        <end position="192"/>
    </location>
</feature>
<dbReference type="Pfam" id="PF13649">
    <property type="entry name" value="Methyltransf_25"/>
    <property type="match status" value="1"/>
</dbReference>
<accession>A0A367JZ81</accession>
<dbReference type="Gene3D" id="3.40.50.150">
    <property type="entry name" value="Vaccinia Virus protein VP39"/>
    <property type="match status" value="1"/>
</dbReference>
<dbReference type="STRING" id="86630.A0A367JZ81"/>
<dbReference type="PANTHER" id="PTHR43591:SF24">
    <property type="entry name" value="2-METHOXY-6-POLYPRENYL-1,4-BENZOQUINOL METHYLASE, MITOCHONDRIAL"/>
    <property type="match status" value="1"/>
</dbReference>
<organism evidence="3 4">
    <name type="scientific">Rhizopus azygosporus</name>
    <name type="common">Rhizopus microsporus var. azygosporus</name>
    <dbReference type="NCBI Taxonomy" id="86630"/>
    <lineage>
        <taxon>Eukaryota</taxon>
        <taxon>Fungi</taxon>
        <taxon>Fungi incertae sedis</taxon>
        <taxon>Mucoromycota</taxon>
        <taxon>Mucoromycotina</taxon>
        <taxon>Mucoromycetes</taxon>
        <taxon>Mucorales</taxon>
        <taxon>Mucorineae</taxon>
        <taxon>Rhizopodaceae</taxon>
        <taxon>Rhizopus</taxon>
    </lineage>
</organism>
<evidence type="ECO:0000313" key="4">
    <source>
        <dbReference type="Proteomes" id="UP000252139"/>
    </source>
</evidence>
<dbReference type="EMBL" id="PJQL01000486">
    <property type="protein sequence ID" value="RCH95246.1"/>
    <property type="molecule type" value="Genomic_DNA"/>
</dbReference>
<dbReference type="SUPFAM" id="SSF53335">
    <property type="entry name" value="S-adenosyl-L-methionine-dependent methyltransferases"/>
    <property type="match status" value="1"/>
</dbReference>
<dbReference type="AlphaFoldDB" id="A0A367JZ81"/>
<keyword evidence="4" id="KW-1185">Reference proteome</keyword>
<sequence length="322" mass="36213">MGSCFSTSQKAKSVPSKHKTIGQKDSFSKKMTANQDNVSIIIDNTTAINTKREFHNEESSTYWLPKDDEEQMRLTGQHYAFKSLYGGVTKALDFEKGITVLDVGCGSGVWIMDMVQDYPNCTYHGCDIADAIHKNVNVNQFTFTYGNVVKGLPYEDNVFDFVHMRFFVLALREEEEWPAAISEIIRVTKPGGMIQMSEIGFELPEDSSNLFYKVGVAIRDTCAARGQNAYIGTELNNMLVKNNNIEIVQSEDRICDMSSGTPAAKRLTWNALESVRSMKPVMGPLMGISTMEELDQFLKELKHCIETKESLFRFNSVAAQKL</sequence>
<gene>
    <name evidence="3" type="ORF">CU097_014107</name>
</gene>
<dbReference type="PANTHER" id="PTHR43591">
    <property type="entry name" value="METHYLTRANSFERASE"/>
    <property type="match status" value="1"/>
</dbReference>